<reference evidence="2" key="1">
    <citation type="submission" date="2007-10" db="EMBL/GenBank/DDBJ databases">
        <title>Complete genome of Alkaliphilus oremlandii OhILAs.</title>
        <authorList>
            <person name="Copeland A."/>
            <person name="Lucas S."/>
            <person name="Lapidus A."/>
            <person name="Barry K."/>
            <person name="Detter J.C."/>
            <person name="Glavina del Rio T."/>
            <person name="Hammon N."/>
            <person name="Israni S."/>
            <person name="Dalin E."/>
            <person name="Tice H."/>
            <person name="Pitluck S."/>
            <person name="Chain P."/>
            <person name="Malfatti S."/>
            <person name="Shin M."/>
            <person name="Vergez L."/>
            <person name="Schmutz J."/>
            <person name="Larimer F."/>
            <person name="Land M."/>
            <person name="Hauser L."/>
            <person name="Kyrpides N."/>
            <person name="Mikhailova N."/>
            <person name="Stolz J.F."/>
            <person name="Dawson A."/>
            <person name="Fisher E."/>
            <person name="Crable B."/>
            <person name="Perera E."/>
            <person name="Lisak J."/>
            <person name="Ranganathan M."/>
            <person name="Basu P."/>
            <person name="Richardson P."/>
        </authorList>
    </citation>
    <scope>NUCLEOTIDE SEQUENCE [LARGE SCALE GENOMIC DNA]</scope>
    <source>
        <strain evidence="2">OhILAs</strain>
    </source>
</reference>
<dbReference type="KEGG" id="aoe:Clos_0413"/>
<evidence type="ECO:0000313" key="1">
    <source>
        <dbReference type="EMBL" id="ABW17975.1"/>
    </source>
</evidence>
<dbReference type="EMBL" id="CP000853">
    <property type="protein sequence ID" value="ABW17975.1"/>
    <property type="molecule type" value="Genomic_DNA"/>
</dbReference>
<dbReference type="AlphaFoldDB" id="A8MLQ8"/>
<proteinExistence type="predicted"/>
<keyword evidence="2" id="KW-1185">Reference proteome</keyword>
<dbReference type="STRING" id="350688.Clos_0413"/>
<dbReference type="Proteomes" id="UP000000269">
    <property type="component" value="Chromosome"/>
</dbReference>
<protein>
    <submittedName>
        <fullName evidence="1">Uncharacterized protein</fullName>
    </submittedName>
</protein>
<evidence type="ECO:0000313" key="2">
    <source>
        <dbReference type="Proteomes" id="UP000000269"/>
    </source>
</evidence>
<gene>
    <name evidence="1" type="ordered locus">Clos_0413</name>
</gene>
<sequence>MGIKSNRKTILFLIVAVVLTKMFLFSNNETTVVINNQTDQTLENLMFLSNAGEKDRIFTLAPHSKVSFQYDLGGFNENAASFHQIDPSGRRRSYSIIGYIHRLYTEIHIEITSIDQNGELKFDVEVF</sequence>
<dbReference type="HOGENOM" id="CLU_1965911_0_0_9"/>
<organism evidence="1 2">
    <name type="scientific">Alkaliphilus oremlandii (strain OhILAs)</name>
    <name type="common">Clostridium oremlandii (strain OhILAs)</name>
    <dbReference type="NCBI Taxonomy" id="350688"/>
    <lineage>
        <taxon>Bacteria</taxon>
        <taxon>Bacillati</taxon>
        <taxon>Bacillota</taxon>
        <taxon>Clostridia</taxon>
        <taxon>Peptostreptococcales</taxon>
        <taxon>Natronincolaceae</taxon>
        <taxon>Alkaliphilus</taxon>
    </lineage>
</organism>
<name>A8MLQ8_ALKOO</name>
<dbReference type="RefSeq" id="WP_012158290.1">
    <property type="nucleotide sequence ID" value="NC_009922.1"/>
</dbReference>
<accession>A8MLQ8</accession>
<dbReference type="OrthoDB" id="1957717at2"/>